<dbReference type="AlphaFoldDB" id="A0A565ATW6"/>
<sequence length="99" mass="11034">MLLSSIDFATREGPRSEPVGEGDSMDCEDDELDGEFSDEEPKGEEEAYSPGAEEELLSSGEACGLLGGGGAMAIGEREKSKRLRRRNQREFYRILRFQR</sequence>
<organism evidence="2 3">
    <name type="scientific">Arabis nemorensis</name>
    <dbReference type="NCBI Taxonomy" id="586526"/>
    <lineage>
        <taxon>Eukaryota</taxon>
        <taxon>Viridiplantae</taxon>
        <taxon>Streptophyta</taxon>
        <taxon>Embryophyta</taxon>
        <taxon>Tracheophyta</taxon>
        <taxon>Spermatophyta</taxon>
        <taxon>Magnoliopsida</taxon>
        <taxon>eudicotyledons</taxon>
        <taxon>Gunneridae</taxon>
        <taxon>Pentapetalae</taxon>
        <taxon>rosids</taxon>
        <taxon>malvids</taxon>
        <taxon>Brassicales</taxon>
        <taxon>Brassicaceae</taxon>
        <taxon>Arabideae</taxon>
        <taxon>Arabis</taxon>
    </lineage>
</organism>
<evidence type="ECO:0000313" key="3">
    <source>
        <dbReference type="Proteomes" id="UP000489600"/>
    </source>
</evidence>
<reference evidence="2" key="1">
    <citation type="submission" date="2019-07" db="EMBL/GenBank/DDBJ databases">
        <authorList>
            <person name="Dittberner H."/>
        </authorList>
    </citation>
    <scope>NUCLEOTIDE SEQUENCE [LARGE SCALE GENOMIC DNA]</scope>
</reference>
<feature type="compositionally biased region" description="Acidic residues" evidence="1">
    <location>
        <begin position="23"/>
        <end position="56"/>
    </location>
</feature>
<dbReference type="EMBL" id="CABITT030000001">
    <property type="protein sequence ID" value="VVA92836.1"/>
    <property type="molecule type" value="Genomic_DNA"/>
</dbReference>
<evidence type="ECO:0000313" key="2">
    <source>
        <dbReference type="EMBL" id="VVA92836.1"/>
    </source>
</evidence>
<proteinExistence type="predicted"/>
<accession>A0A565ATW6</accession>
<gene>
    <name evidence="2" type="ORF">ANE_LOCUS3281</name>
</gene>
<name>A0A565ATW6_9BRAS</name>
<protein>
    <submittedName>
        <fullName evidence="2">Uncharacterized protein</fullName>
    </submittedName>
</protein>
<dbReference type="Proteomes" id="UP000489600">
    <property type="component" value="Unassembled WGS sequence"/>
</dbReference>
<feature type="region of interest" description="Disordered" evidence="1">
    <location>
        <begin position="1"/>
        <end position="56"/>
    </location>
</feature>
<evidence type="ECO:0000256" key="1">
    <source>
        <dbReference type="SAM" id="MobiDB-lite"/>
    </source>
</evidence>
<comment type="caution">
    <text evidence="2">The sequence shown here is derived from an EMBL/GenBank/DDBJ whole genome shotgun (WGS) entry which is preliminary data.</text>
</comment>
<keyword evidence="3" id="KW-1185">Reference proteome</keyword>